<accession>A0A8X8AW02</accession>
<feature type="region of interest" description="Disordered" evidence="1">
    <location>
        <begin position="77"/>
        <end position="101"/>
    </location>
</feature>
<proteinExistence type="predicted"/>
<dbReference type="GO" id="GO:1900150">
    <property type="term" value="P:regulation of defense response to fungus"/>
    <property type="evidence" value="ECO:0007669"/>
    <property type="project" value="InterPro"/>
</dbReference>
<dbReference type="EMBL" id="JAAMPC010000004">
    <property type="protein sequence ID" value="KAG2314080.1"/>
    <property type="molecule type" value="Genomic_DNA"/>
</dbReference>
<dbReference type="GO" id="GO:0046872">
    <property type="term" value="F:metal ion binding"/>
    <property type="evidence" value="ECO:0007669"/>
    <property type="project" value="InterPro"/>
</dbReference>
<dbReference type="Proteomes" id="UP000886595">
    <property type="component" value="Unassembled WGS sequence"/>
</dbReference>
<dbReference type="SUPFAM" id="SSF55008">
    <property type="entry name" value="HMA, heavy metal-associated domain"/>
    <property type="match status" value="1"/>
</dbReference>
<dbReference type="PANTHER" id="PTHR47488:SF3">
    <property type="entry name" value="HEAVY METAL TRANSPORT_DETOXIFICATION SUPERFAMILY PROTEIN"/>
    <property type="match status" value="1"/>
</dbReference>
<keyword evidence="3" id="KW-1185">Reference proteome</keyword>
<evidence type="ECO:0000313" key="3">
    <source>
        <dbReference type="Proteomes" id="UP000886595"/>
    </source>
</evidence>
<dbReference type="OrthoDB" id="785270at2759"/>
<dbReference type="InterPro" id="IPR036163">
    <property type="entry name" value="HMA_dom_sf"/>
</dbReference>
<evidence type="ECO:0000313" key="2">
    <source>
        <dbReference type="EMBL" id="KAG2314080.1"/>
    </source>
</evidence>
<reference evidence="2 3" key="1">
    <citation type="submission" date="2020-02" db="EMBL/GenBank/DDBJ databases">
        <authorList>
            <person name="Ma Q."/>
            <person name="Huang Y."/>
            <person name="Song X."/>
            <person name="Pei D."/>
        </authorList>
    </citation>
    <scope>NUCLEOTIDE SEQUENCE [LARGE SCALE GENOMIC DNA]</scope>
    <source>
        <strain evidence="2">Sxm20200214</strain>
        <tissue evidence="2">Leaf</tissue>
    </source>
</reference>
<evidence type="ECO:0000256" key="1">
    <source>
        <dbReference type="SAM" id="MobiDB-lite"/>
    </source>
</evidence>
<sequence length="181" mass="20007">MAEKVTIMKLTVDLACSKCYKKAKKALRKFSQIRDELYDEKTNTIIIKVVCYDPEKLMNKLCCKGDGSIKSIVILEPPKPTPAQAQSSEKSKEPEKVPAPAPVQVQVPTPAPAQASVPIPVQAPAPVPQLMPMNPAFHFGPYYEAQQYGYSRRPVYDTWGGGPPHPHCCHEVTYQPSCSIL</sequence>
<comment type="caution">
    <text evidence="2">The sequence shown here is derived from an EMBL/GenBank/DDBJ whole genome shotgun (WGS) entry which is preliminary data.</text>
</comment>
<gene>
    <name evidence="2" type="ORF">Bca52824_017202</name>
</gene>
<dbReference type="InterPro" id="IPR044169">
    <property type="entry name" value="PI21"/>
</dbReference>
<dbReference type="AlphaFoldDB" id="A0A8X8AW02"/>
<dbReference type="PANTHER" id="PTHR47488">
    <property type="entry name" value="HEAVY METAL TRANSPORT/DETOXIFICATION SUPERFAMILY PROTEIN"/>
    <property type="match status" value="1"/>
</dbReference>
<protein>
    <submittedName>
        <fullName evidence="2">Uncharacterized protein</fullName>
    </submittedName>
</protein>
<organism evidence="2 3">
    <name type="scientific">Brassica carinata</name>
    <name type="common">Ethiopian mustard</name>
    <name type="synonym">Abyssinian cabbage</name>
    <dbReference type="NCBI Taxonomy" id="52824"/>
    <lineage>
        <taxon>Eukaryota</taxon>
        <taxon>Viridiplantae</taxon>
        <taxon>Streptophyta</taxon>
        <taxon>Embryophyta</taxon>
        <taxon>Tracheophyta</taxon>
        <taxon>Spermatophyta</taxon>
        <taxon>Magnoliopsida</taxon>
        <taxon>eudicotyledons</taxon>
        <taxon>Gunneridae</taxon>
        <taxon>Pentapetalae</taxon>
        <taxon>rosids</taxon>
        <taxon>malvids</taxon>
        <taxon>Brassicales</taxon>
        <taxon>Brassicaceae</taxon>
        <taxon>Brassiceae</taxon>
        <taxon>Brassica</taxon>
    </lineage>
</organism>
<name>A0A8X8AW02_BRACI</name>